<name>A0ABW2PFF6_9ACTN</name>
<dbReference type="CDD" id="cd16936">
    <property type="entry name" value="HATPase_RsbW-like"/>
    <property type="match status" value="1"/>
</dbReference>
<evidence type="ECO:0000313" key="3">
    <source>
        <dbReference type="EMBL" id="MFC7388271.1"/>
    </source>
</evidence>
<evidence type="ECO:0000259" key="2">
    <source>
        <dbReference type="Pfam" id="PF13581"/>
    </source>
</evidence>
<keyword evidence="1" id="KW-0723">Serine/threonine-protein kinase</keyword>
<dbReference type="RefSeq" id="WP_380832336.1">
    <property type="nucleotide sequence ID" value="NZ_JBHTCG010000057.1"/>
</dbReference>
<evidence type="ECO:0000256" key="1">
    <source>
        <dbReference type="ARBA" id="ARBA00022527"/>
    </source>
</evidence>
<evidence type="ECO:0000313" key="4">
    <source>
        <dbReference type="Proteomes" id="UP001596496"/>
    </source>
</evidence>
<dbReference type="InterPro" id="IPR003594">
    <property type="entry name" value="HATPase_dom"/>
</dbReference>
<keyword evidence="1" id="KW-0808">Transferase</keyword>
<dbReference type="InterPro" id="IPR036890">
    <property type="entry name" value="HATPase_C_sf"/>
</dbReference>
<keyword evidence="3" id="KW-0547">Nucleotide-binding</keyword>
<keyword evidence="3" id="KW-0067">ATP-binding</keyword>
<dbReference type="PANTHER" id="PTHR35526">
    <property type="entry name" value="ANTI-SIGMA-F FACTOR RSBW-RELATED"/>
    <property type="match status" value="1"/>
</dbReference>
<dbReference type="Pfam" id="PF13581">
    <property type="entry name" value="HATPase_c_2"/>
    <property type="match status" value="1"/>
</dbReference>
<reference evidence="4" key="1">
    <citation type="journal article" date="2019" name="Int. J. Syst. Evol. Microbiol.">
        <title>The Global Catalogue of Microorganisms (GCM) 10K type strain sequencing project: providing services to taxonomists for standard genome sequencing and annotation.</title>
        <authorList>
            <consortium name="The Broad Institute Genomics Platform"/>
            <consortium name="The Broad Institute Genome Sequencing Center for Infectious Disease"/>
            <person name="Wu L."/>
            <person name="Ma J."/>
        </authorList>
    </citation>
    <scope>NUCLEOTIDE SEQUENCE [LARGE SCALE GENOMIC DNA]</scope>
    <source>
        <strain evidence="4">CECT 7649</strain>
    </source>
</reference>
<sequence>MLEPLSAAHCLEATPEVGFRRILRAGRHEDRTTCPLRPQADSVKTARDVTRRTLSGWGCPQIGDDATLVVSELVTNAVRYACHTARRYEDHPITLLLLRMSQHVLLAVSDPSDEAPTRRQPDFVSEHGRGLYIVDTYSKAWGWESLEEGGKAVWALFRAER</sequence>
<dbReference type="SUPFAM" id="SSF55874">
    <property type="entry name" value="ATPase domain of HSP90 chaperone/DNA topoisomerase II/histidine kinase"/>
    <property type="match status" value="1"/>
</dbReference>
<proteinExistence type="predicted"/>
<organism evidence="3 4">
    <name type="scientific">Sphaerisporangium rhizosphaerae</name>
    <dbReference type="NCBI Taxonomy" id="2269375"/>
    <lineage>
        <taxon>Bacteria</taxon>
        <taxon>Bacillati</taxon>
        <taxon>Actinomycetota</taxon>
        <taxon>Actinomycetes</taxon>
        <taxon>Streptosporangiales</taxon>
        <taxon>Streptosporangiaceae</taxon>
        <taxon>Sphaerisporangium</taxon>
    </lineage>
</organism>
<gene>
    <name evidence="3" type="ORF">ACFQSB_39105</name>
</gene>
<dbReference type="GO" id="GO:0005524">
    <property type="term" value="F:ATP binding"/>
    <property type="evidence" value="ECO:0007669"/>
    <property type="project" value="UniProtKB-KW"/>
</dbReference>
<dbReference type="Proteomes" id="UP001596496">
    <property type="component" value="Unassembled WGS sequence"/>
</dbReference>
<dbReference type="EMBL" id="JBHTCG010000057">
    <property type="protein sequence ID" value="MFC7388271.1"/>
    <property type="molecule type" value="Genomic_DNA"/>
</dbReference>
<feature type="domain" description="Histidine kinase/HSP90-like ATPase" evidence="2">
    <location>
        <begin position="38"/>
        <end position="155"/>
    </location>
</feature>
<comment type="caution">
    <text evidence="3">The sequence shown here is derived from an EMBL/GenBank/DDBJ whole genome shotgun (WGS) entry which is preliminary data.</text>
</comment>
<accession>A0ABW2PFF6</accession>
<dbReference type="Gene3D" id="3.30.565.10">
    <property type="entry name" value="Histidine kinase-like ATPase, C-terminal domain"/>
    <property type="match status" value="1"/>
</dbReference>
<protein>
    <submittedName>
        <fullName evidence="3">ATP-binding protein</fullName>
    </submittedName>
</protein>
<keyword evidence="4" id="KW-1185">Reference proteome</keyword>
<keyword evidence="1" id="KW-0418">Kinase</keyword>
<dbReference type="InterPro" id="IPR050267">
    <property type="entry name" value="Anti-sigma-factor_SerPK"/>
</dbReference>
<dbReference type="PANTHER" id="PTHR35526:SF3">
    <property type="entry name" value="ANTI-SIGMA-F FACTOR RSBW"/>
    <property type="match status" value="1"/>
</dbReference>